<dbReference type="GeneID" id="80898239"/>
<dbReference type="KEGG" id="amus:LMH87_011080"/>
<reference evidence="1" key="1">
    <citation type="journal article" date="2023" name="Access Microbiol">
        <title>De-novo genome assembly for Akanthomyces muscarius, a biocontrol agent of insect agricultural pests.</title>
        <authorList>
            <person name="Erdos Z."/>
            <person name="Studholme D.J."/>
            <person name="Raymond B."/>
            <person name="Sharma M."/>
        </authorList>
    </citation>
    <scope>NUCLEOTIDE SEQUENCE</scope>
    <source>
        <strain evidence="1">Ve6</strain>
    </source>
</reference>
<gene>
    <name evidence="1" type="ORF">LMH87_011080</name>
</gene>
<protein>
    <submittedName>
        <fullName evidence="1">Uncharacterized protein</fullName>
    </submittedName>
</protein>
<comment type="caution">
    <text evidence="1">The sequence shown here is derived from an EMBL/GenBank/DDBJ whole genome shotgun (WGS) entry which is preliminary data.</text>
</comment>
<organism evidence="1 2">
    <name type="scientific">Akanthomyces muscarius</name>
    <name type="common">Entomopathogenic fungus</name>
    <name type="synonym">Lecanicillium muscarium</name>
    <dbReference type="NCBI Taxonomy" id="2231603"/>
    <lineage>
        <taxon>Eukaryota</taxon>
        <taxon>Fungi</taxon>
        <taxon>Dikarya</taxon>
        <taxon>Ascomycota</taxon>
        <taxon>Pezizomycotina</taxon>
        <taxon>Sordariomycetes</taxon>
        <taxon>Hypocreomycetidae</taxon>
        <taxon>Hypocreales</taxon>
        <taxon>Cordycipitaceae</taxon>
        <taxon>Akanthomyces</taxon>
    </lineage>
</organism>
<dbReference type="EMBL" id="JAJHUN010000009">
    <property type="protein sequence ID" value="KAJ4150326.1"/>
    <property type="molecule type" value="Genomic_DNA"/>
</dbReference>
<evidence type="ECO:0000313" key="2">
    <source>
        <dbReference type="Proteomes" id="UP001144673"/>
    </source>
</evidence>
<dbReference type="AlphaFoldDB" id="A0A9W8Q913"/>
<keyword evidence="2" id="KW-1185">Reference proteome</keyword>
<name>A0A9W8Q913_AKAMU</name>
<dbReference type="RefSeq" id="XP_056052040.1">
    <property type="nucleotide sequence ID" value="XM_056200162.1"/>
</dbReference>
<accession>A0A9W8Q913</accession>
<proteinExistence type="predicted"/>
<sequence>MAVHCCATNKPDTGYAGAACTALISAGKARQGKAYQCACGEKLVEWHDFVAQKVGRFGAVKVCLGLTPPQAVSAKLAPARLCMSRV</sequence>
<dbReference type="Proteomes" id="UP001144673">
    <property type="component" value="Chromosome 4"/>
</dbReference>
<evidence type="ECO:0000313" key="1">
    <source>
        <dbReference type="EMBL" id="KAJ4150326.1"/>
    </source>
</evidence>